<dbReference type="PROSITE" id="PS50977">
    <property type="entry name" value="HTH_TETR_2"/>
    <property type="match status" value="1"/>
</dbReference>
<accession>A0A0M2SWB3</accession>
<dbReference type="Pfam" id="PF00440">
    <property type="entry name" value="TetR_N"/>
    <property type="match status" value="1"/>
</dbReference>
<reference evidence="5 6" key="1">
    <citation type="submission" date="2015-04" db="EMBL/GenBank/DDBJ databases">
        <title>Taxonomic description and genome sequence of Bacillus campisalis sp. nov., a novel member of the genus Bacillus isolated from solar saltern.</title>
        <authorList>
            <person name="Mathan Kumar R."/>
            <person name="Kaur G."/>
            <person name="Kumar A."/>
            <person name="Singh N.K."/>
            <person name="Kaur N."/>
            <person name="Kumar N."/>
            <person name="Mayilraj S."/>
        </authorList>
    </citation>
    <scope>NUCLEOTIDE SEQUENCE [LARGE SCALE GENOMIC DNA]</scope>
    <source>
        <strain evidence="5 6">SA2-6</strain>
    </source>
</reference>
<evidence type="ECO:0000259" key="4">
    <source>
        <dbReference type="PROSITE" id="PS50977"/>
    </source>
</evidence>
<dbReference type="PANTHER" id="PTHR43479:SF11">
    <property type="entry name" value="ACREF_ENVCD OPERON REPRESSOR-RELATED"/>
    <property type="match status" value="1"/>
</dbReference>
<dbReference type="SUPFAM" id="SSF46689">
    <property type="entry name" value="Homeodomain-like"/>
    <property type="match status" value="1"/>
</dbReference>
<feature type="DNA-binding region" description="H-T-H motif" evidence="3">
    <location>
        <begin position="46"/>
        <end position="65"/>
    </location>
</feature>
<evidence type="ECO:0000313" key="5">
    <source>
        <dbReference type="EMBL" id="KKK38453.1"/>
    </source>
</evidence>
<dbReference type="InterPro" id="IPR001647">
    <property type="entry name" value="HTH_TetR"/>
</dbReference>
<dbReference type="PROSITE" id="PS01081">
    <property type="entry name" value="HTH_TETR_1"/>
    <property type="match status" value="1"/>
</dbReference>
<evidence type="ECO:0000313" key="6">
    <source>
        <dbReference type="Proteomes" id="UP000034166"/>
    </source>
</evidence>
<dbReference type="Gene3D" id="1.10.357.10">
    <property type="entry name" value="Tetracycline Repressor, domain 2"/>
    <property type="match status" value="1"/>
</dbReference>
<dbReference type="PANTHER" id="PTHR43479">
    <property type="entry name" value="ACREF/ENVCD OPERON REPRESSOR-RELATED"/>
    <property type="match status" value="1"/>
</dbReference>
<organism evidence="5 6">
    <name type="scientific">Mesobacillus campisalis</name>
    <dbReference type="NCBI Taxonomy" id="1408103"/>
    <lineage>
        <taxon>Bacteria</taxon>
        <taxon>Bacillati</taxon>
        <taxon>Bacillota</taxon>
        <taxon>Bacilli</taxon>
        <taxon>Bacillales</taxon>
        <taxon>Bacillaceae</taxon>
        <taxon>Mesobacillus</taxon>
    </lineage>
</organism>
<evidence type="ECO:0000256" key="2">
    <source>
        <dbReference type="ARBA" id="ARBA00023125"/>
    </source>
</evidence>
<dbReference type="EMBL" id="LAYY01000007">
    <property type="protein sequence ID" value="KKK38453.1"/>
    <property type="molecule type" value="Genomic_DNA"/>
</dbReference>
<evidence type="ECO:0000256" key="3">
    <source>
        <dbReference type="PROSITE-ProRule" id="PRU00335"/>
    </source>
</evidence>
<dbReference type="SUPFAM" id="SSF48498">
    <property type="entry name" value="Tetracyclin repressor-like, C-terminal domain"/>
    <property type="match status" value="1"/>
</dbReference>
<keyword evidence="2 3" id="KW-0238">DNA-binding</keyword>
<dbReference type="GO" id="GO:0003677">
    <property type="term" value="F:DNA binding"/>
    <property type="evidence" value="ECO:0007669"/>
    <property type="project" value="UniProtKB-UniRule"/>
</dbReference>
<keyword evidence="6" id="KW-1185">Reference proteome</keyword>
<dbReference type="InterPro" id="IPR050624">
    <property type="entry name" value="HTH-type_Tx_Regulator"/>
</dbReference>
<dbReference type="AlphaFoldDB" id="A0A0M2SWB3"/>
<dbReference type="InterPro" id="IPR036271">
    <property type="entry name" value="Tet_transcr_reg_TetR-rel_C_sf"/>
</dbReference>
<dbReference type="PRINTS" id="PR00455">
    <property type="entry name" value="HTHTETR"/>
</dbReference>
<sequence length="223" mass="25403">MQDQDQQQLVGSFPSLPKQERALQKRKALLESGRILFIEKGYEHTTAKEIAAHAMVATGTFYRYFSDKRQLLMALLKDQLDRLVPPEPSWLDKNPEALLSSSLEAHFSRLEKLGLHRVLPELLPHDGELAEVLADGRKKLHDNIHEGLKQAQNEGLTWNDLDLDSVAWSILFLVERVPEMKLERGKKTSYDEIAKIICRMVFPPEILVQLRSGSRTLLGNENG</sequence>
<protein>
    <submittedName>
        <fullName evidence="5">AcrR family transcriptional regulator</fullName>
    </submittedName>
</protein>
<gene>
    <name evidence="5" type="ORF">WQ57_07540</name>
</gene>
<dbReference type="Proteomes" id="UP000034166">
    <property type="component" value="Unassembled WGS sequence"/>
</dbReference>
<keyword evidence="1" id="KW-0678">Repressor</keyword>
<dbReference type="RefSeq" id="WP_046523144.1">
    <property type="nucleotide sequence ID" value="NZ_LAYY01000007.1"/>
</dbReference>
<comment type="caution">
    <text evidence="5">The sequence shown here is derived from an EMBL/GenBank/DDBJ whole genome shotgun (WGS) entry which is preliminary data.</text>
</comment>
<name>A0A0M2SWB3_9BACI</name>
<dbReference type="InterPro" id="IPR009057">
    <property type="entry name" value="Homeodomain-like_sf"/>
</dbReference>
<feature type="domain" description="HTH tetR-type" evidence="4">
    <location>
        <begin position="23"/>
        <end position="83"/>
    </location>
</feature>
<proteinExistence type="predicted"/>
<dbReference type="InterPro" id="IPR023772">
    <property type="entry name" value="DNA-bd_HTH_TetR-type_CS"/>
</dbReference>
<evidence type="ECO:0000256" key="1">
    <source>
        <dbReference type="ARBA" id="ARBA00022491"/>
    </source>
</evidence>
<dbReference type="OrthoDB" id="9812484at2"/>
<dbReference type="PATRIC" id="fig|1408103.3.peg.1697"/>